<organism evidence="1 2">
    <name type="scientific">Melghirimyces profundicolus</name>
    <dbReference type="NCBI Taxonomy" id="1242148"/>
    <lineage>
        <taxon>Bacteria</taxon>
        <taxon>Bacillati</taxon>
        <taxon>Bacillota</taxon>
        <taxon>Bacilli</taxon>
        <taxon>Bacillales</taxon>
        <taxon>Thermoactinomycetaceae</taxon>
        <taxon>Melghirimyces</taxon>
    </lineage>
</organism>
<reference evidence="1 2" key="1">
    <citation type="submission" date="2018-04" db="EMBL/GenBank/DDBJ databases">
        <title>Genomic Encyclopedia of Archaeal and Bacterial Type Strains, Phase II (KMG-II): from individual species to whole genera.</title>
        <authorList>
            <person name="Goeker M."/>
        </authorList>
    </citation>
    <scope>NUCLEOTIDE SEQUENCE [LARGE SCALE GENOMIC DNA]</scope>
    <source>
        <strain evidence="1 2">DSM 45787</strain>
    </source>
</reference>
<name>A0A2T6BG32_9BACL</name>
<proteinExistence type="predicted"/>
<evidence type="ECO:0000313" key="1">
    <source>
        <dbReference type="EMBL" id="PTX55010.1"/>
    </source>
</evidence>
<dbReference type="EMBL" id="QBKR01000023">
    <property type="protein sequence ID" value="PTX55010.1"/>
    <property type="molecule type" value="Genomic_DNA"/>
</dbReference>
<gene>
    <name evidence="1" type="ORF">C8P63_12332</name>
</gene>
<evidence type="ECO:0000313" key="2">
    <source>
        <dbReference type="Proteomes" id="UP000244240"/>
    </source>
</evidence>
<keyword evidence="2" id="KW-1185">Reference proteome</keyword>
<sequence length="34" mass="3891">MKISCIQMEVDPGEAGRVRRKIPVFEDRVPACCR</sequence>
<protein>
    <submittedName>
        <fullName evidence="1">Uncharacterized protein</fullName>
    </submittedName>
</protein>
<comment type="caution">
    <text evidence="1">The sequence shown here is derived from an EMBL/GenBank/DDBJ whole genome shotgun (WGS) entry which is preliminary data.</text>
</comment>
<accession>A0A2T6BG32</accession>
<dbReference type="Proteomes" id="UP000244240">
    <property type="component" value="Unassembled WGS sequence"/>
</dbReference>
<dbReference type="AlphaFoldDB" id="A0A2T6BG32"/>